<dbReference type="GO" id="GO:0006270">
    <property type="term" value="P:DNA replication initiation"/>
    <property type="evidence" value="ECO:0007669"/>
    <property type="project" value="TreeGrafter"/>
</dbReference>
<dbReference type="Gene3D" id="3.40.50.300">
    <property type="entry name" value="P-loop containing nucleotide triphosphate hydrolases"/>
    <property type="match status" value="1"/>
</dbReference>
<dbReference type="SUPFAM" id="SSF52540">
    <property type="entry name" value="P-loop containing nucleoside triphosphate hydrolases"/>
    <property type="match status" value="1"/>
</dbReference>
<dbReference type="STRING" id="451379.A0A0N5AGW4"/>
<proteinExistence type="predicted"/>
<dbReference type="Proteomes" id="UP000046393">
    <property type="component" value="Unplaced"/>
</dbReference>
<protein>
    <submittedName>
        <fullName evidence="2">Origin recognition complex subunit 4</fullName>
    </submittedName>
</protein>
<dbReference type="PANTHER" id="PTHR12087">
    <property type="entry name" value="ORIGIN RECOGNITION COMPLEX SUBUNIT 4"/>
    <property type="match status" value="1"/>
</dbReference>
<reference evidence="2" key="1">
    <citation type="submission" date="2017-02" db="UniProtKB">
        <authorList>
            <consortium name="WormBaseParasite"/>
        </authorList>
    </citation>
    <scope>IDENTIFICATION</scope>
</reference>
<dbReference type="WBParaSite" id="SMUV_0000359101-mRNA-1">
    <property type="protein sequence ID" value="SMUV_0000359101-mRNA-1"/>
    <property type="gene ID" value="SMUV_0000359101"/>
</dbReference>
<dbReference type="PANTHER" id="PTHR12087:SF0">
    <property type="entry name" value="ORIGIN RECOGNITION COMPLEX SUBUNIT 4"/>
    <property type="match status" value="1"/>
</dbReference>
<sequence length="373" mass="42768">MVRCPSYKELAVNVGDAFVPLETQIEEIEEIFEEFMTTEEGGSAVIFGPRFSGKRSAINKVIEKYHNSLEIKCVDGLLCSTDVSASRFSNIEETSAPKMIVLFDFHQFILRQNQLFLYTVLNATRNHPVFALCSTSRLDYMDLLENRVRSRLLNKVISFSMKPSSFSDFCETLRYFLLFGGKNTNSLVNTFLQHPKILEVAKKIFYDKGCSFAVLKQILAVFYTFLDVENINSLKDERCINIFIEATNTVAPTEDLMNVIFESLTLRQVCLLASCVHIAYKKRCQTFSYSEIASNFKLFVKRNFPLLYTMDNTILYKELDALGSLGLIEVTSHAGQQAYKKTSLQMDIKDFENRLDLYPSLPTGFKKWLTDFE</sequence>
<dbReference type="GO" id="GO:0003688">
    <property type="term" value="F:DNA replication origin binding"/>
    <property type="evidence" value="ECO:0007669"/>
    <property type="project" value="TreeGrafter"/>
</dbReference>
<organism evidence="1 2">
    <name type="scientific">Syphacia muris</name>
    <dbReference type="NCBI Taxonomy" id="451379"/>
    <lineage>
        <taxon>Eukaryota</taxon>
        <taxon>Metazoa</taxon>
        <taxon>Ecdysozoa</taxon>
        <taxon>Nematoda</taxon>
        <taxon>Chromadorea</taxon>
        <taxon>Rhabditida</taxon>
        <taxon>Spirurina</taxon>
        <taxon>Oxyuridomorpha</taxon>
        <taxon>Oxyuroidea</taxon>
        <taxon>Oxyuridae</taxon>
        <taxon>Syphacia</taxon>
    </lineage>
</organism>
<keyword evidence="1" id="KW-1185">Reference proteome</keyword>
<dbReference type="InterPro" id="IPR016527">
    <property type="entry name" value="ORC4"/>
</dbReference>
<accession>A0A0N5AGW4</accession>
<dbReference type="GO" id="GO:0005664">
    <property type="term" value="C:nuclear origin of replication recognition complex"/>
    <property type="evidence" value="ECO:0007669"/>
    <property type="project" value="TreeGrafter"/>
</dbReference>
<evidence type="ECO:0000313" key="1">
    <source>
        <dbReference type="Proteomes" id="UP000046393"/>
    </source>
</evidence>
<evidence type="ECO:0000313" key="2">
    <source>
        <dbReference type="WBParaSite" id="SMUV_0000359101-mRNA-1"/>
    </source>
</evidence>
<dbReference type="InterPro" id="IPR027417">
    <property type="entry name" value="P-loop_NTPase"/>
</dbReference>
<dbReference type="AlphaFoldDB" id="A0A0N5AGW4"/>
<name>A0A0N5AGW4_9BILA</name>